<dbReference type="PROSITE" id="PS50222">
    <property type="entry name" value="EF_HAND_2"/>
    <property type="match status" value="1"/>
</dbReference>
<dbReference type="AlphaFoldDB" id="W4FC89"/>
<dbReference type="RefSeq" id="XP_009846174.1">
    <property type="nucleotide sequence ID" value="XM_009847872.1"/>
</dbReference>
<feature type="domain" description="EF-hand" evidence="2">
    <location>
        <begin position="292"/>
        <end position="324"/>
    </location>
</feature>
<dbReference type="GO" id="GO:0005509">
    <property type="term" value="F:calcium ion binding"/>
    <property type="evidence" value="ECO:0007669"/>
    <property type="project" value="InterPro"/>
</dbReference>
<dbReference type="InterPro" id="IPR002048">
    <property type="entry name" value="EF_hand_dom"/>
</dbReference>
<name>W4FC89_APHAT</name>
<dbReference type="SUPFAM" id="SSF47473">
    <property type="entry name" value="EF-hand"/>
    <property type="match status" value="1"/>
</dbReference>
<organism evidence="3">
    <name type="scientific">Aphanomyces astaci</name>
    <name type="common">Crayfish plague agent</name>
    <dbReference type="NCBI Taxonomy" id="112090"/>
    <lineage>
        <taxon>Eukaryota</taxon>
        <taxon>Sar</taxon>
        <taxon>Stramenopiles</taxon>
        <taxon>Oomycota</taxon>
        <taxon>Saprolegniomycetes</taxon>
        <taxon>Saprolegniales</taxon>
        <taxon>Verrucalvaceae</taxon>
        <taxon>Aphanomyces</taxon>
    </lineage>
</organism>
<dbReference type="EMBL" id="KI913323">
    <property type="protein sequence ID" value="ETV64343.1"/>
    <property type="molecule type" value="Genomic_DNA"/>
</dbReference>
<dbReference type="GeneID" id="20820747"/>
<accession>W4FC89</accession>
<dbReference type="OrthoDB" id="61280at2759"/>
<sequence>MTTYNKVDNQGALMGNWVEEEALRRDTGSSRYKPWSPKEGMGRSHPRVIAHSDAVDAKEYKASSKVSSFADFAVPSTVGPRERRRLEELHAQAKAIKEHLYANGQDKDVSHESTNQASYKAYDPAYVAHGVVRVPPRGRGGFKDFDASIVGKTRGEVAAMDAANLQSHAAALPHQATVTRYSHAVTSGSELGFALSAAEPNRNPFGKSTAFTNDILDIKVVHGEASEPGAEATPGIGINIQARAAALKLKQGLLLASPDKRRALVRLADSTTSISFTEFCAGLHQLGLAALPPKDMLHQVFMYLDKDQVGQITWTALLALLNVA</sequence>
<gene>
    <name evidence="3" type="ORF">H257_18751</name>
</gene>
<dbReference type="InterPro" id="IPR011992">
    <property type="entry name" value="EF-hand-dom_pair"/>
</dbReference>
<feature type="region of interest" description="Disordered" evidence="1">
    <location>
        <begin position="23"/>
        <end position="47"/>
    </location>
</feature>
<proteinExistence type="predicted"/>
<protein>
    <recommendedName>
        <fullName evidence="2">EF-hand domain-containing protein</fullName>
    </recommendedName>
</protein>
<evidence type="ECO:0000256" key="1">
    <source>
        <dbReference type="SAM" id="MobiDB-lite"/>
    </source>
</evidence>
<dbReference type="VEuPathDB" id="FungiDB:H257_18751"/>
<evidence type="ECO:0000259" key="2">
    <source>
        <dbReference type="PROSITE" id="PS50222"/>
    </source>
</evidence>
<evidence type="ECO:0000313" key="3">
    <source>
        <dbReference type="EMBL" id="ETV64343.1"/>
    </source>
</evidence>
<reference evidence="3" key="1">
    <citation type="submission" date="2013-12" db="EMBL/GenBank/DDBJ databases">
        <title>The Genome Sequence of Aphanomyces astaci APO3.</title>
        <authorList>
            <consortium name="The Broad Institute Genomics Platform"/>
            <person name="Russ C."/>
            <person name="Tyler B."/>
            <person name="van West P."/>
            <person name="Dieguez-Uribeondo J."/>
            <person name="Young S.K."/>
            <person name="Zeng Q."/>
            <person name="Gargeya S."/>
            <person name="Fitzgerald M."/>
            <person name="Abouelleil A."/>
            <person name="Alvarado L."/>
            <person name="Chapman S.B."/>
            <person name="Gainer-Dewar J."/>
            <person name="Goldberg J."/>
            <person name="Griggs A."/>
            <person name="Gujja S."/>
            <person name="Hansen M."/>
            <person name="Howarth C."/>
            <person name="Imamovic A."/>
            <person name="Ireland A."/>
            <person name="Larimer J."/>
            <person name="McCowan C."/>
            <person name="Murphy C."/>
            <person name="Pearson M."/>
            <person name="Poon T.W."/>
            <person name="Priest M."/>
            <person name="Roberts A."/>
            <person name="Saif S."/>
            <person name="Shea T."/>
            <person name="Sykes S."/>
            <person name="Wortman J."/>
            <person name="Nusbaum C."/>
            <person name="Birren B."/>
        </authorList>
    </citation>
    <scope>NUCLEOTIDE SEQUENCE [LARGE SCALE GENOMIC DNA]</scope>
    <source>
        <strain evidence="3">APO3</strain>
    </source>
</reference>